<dbReference type="AlphaFoldDB" id="A0A0C9Z2W5"/>
<proteinExistence type="predicted"/>
<dbReference type="Pfam" id="PF18758">
    <property type="entry name" value="KDZ"/>
    <property type="match status" value="1"/>
</dbReference>
<protein>
    <submittedName>
        <fullName evidence="1">Uncharacterized protein</fullName>
    </submittedName>
</protein>
<dbReference type="InterPro" id="IPR040521">
    <property type="entry name" value="KDZ"/>
</dbReference>
<dbReference type="Proteomes" id="UP000054018">
    <property type="component" value="Unassembled WGS sequence"/>
</dbReference>
<sequence>MDSIVSQVLQRDSDDWCLKHACAACTYKLTDEPELKFKLLYVMDGNDSLKHVIRHLLDEIEGGHPPLSHDLPTGQVLTSSHYLSREFVNRFAVAGSTDPFSDEDLDANPCAGRWKNMDDAKTRKAWVMALGVDTISDVDFKPQSQEVLSGPKRKS</sequence>
<dbReference type="HOGENOM" id="CLU_142997_0_0_1"/>
<dbReference type="STRING" id="765257.A0A0C9Z2W5"/>
<keyword evidence="2" id="KW-1185">Reference proteome</keyword>
<reference evidence="1 2" key="1">
    <citation type="submission" date="2014-04" db="EMBL/GenBank/DDBJ databases">
        <authorList>
            <consortium name="DOE Joint Genome Institute"/>
            <person name="Kuo A."/>
            <person name="Kohler A."/>
            <person name="Costa M.D."/>
            <person name="Nagy L.G."/>
            <person name="Floudas D."/>
            <person name="Copeland A."/>
            <person name="Barry K.W."/>
            <person name="Cichocki N."/>
            <person name="Veneault-Fourrey C."/>
            <person name="LaButti K."/>
            <person name="Lindquist E.A."/>
            <person name="Lipzen A."/>
            <person name="Lundell T."/>
            <person name="Morin E."/>
            <person name="Murat C."/>
            <person name="Sun H."/>
            <person name="Tunlid A."/>
            <person name="Henrissat B."/>
            <person name="Grigoriev I.V."/>
            <person name="Hibbett D.S."/>
            <person name="Martin F."/>
            <person name="Nordberg H.P."/>
            <person name="Cantor M.N."/>
            <person name="Hua S.X."/>
        </authorList>
    </citation>
    <scope>NUCLEOTIDE SEQUENCE [LARGE SCALE GENOMIC DNA]</scope>
    <source>
        <strain evidence="1 2">441</strain>
    </source>
</reference>
<organism evidence="1 2">
    <name type="scientific">Pisolithus microcarpus 441</name>
    <dbReference type="NCBI Taxonomy" id="765257"/>
    <lineage>
        <taxon>Eukaryota</taxon>
        <taxon>Fungi</taxon>
        <taxon>Dikarya</taxon>
        <taxon>Basidiomycota</taxon>
        <taxon>Agaricomycotina</taxon>
        <taxon>Agaricomycetes</taxon>
        <taxon>Agaricomycetidae</taxon>
        <taxon>Boletales</taxon>
        <taxon>Sclerodermatineae</taxon>
        <taxon>Pisolithaceae</taxon>
        <taxon>Pisolithus</taxon>
    </lineage>
</organism>
<gene>
    <name evidence="1" type="ORF">PISMIDRAFT_15623</name>
</gene>
<dbReference type="OrthoDB" id="2683015at2759"/>
<accession>A0A0C9Z2W5</accession>
<evidence type="ECO:0000313" key="2">
    <source>
        <dbReference type="Proteomes" id="UP000054018"/>
    </source>
</evidence>
<reference evidence="2" key="2">
    <citation type="submission" date="2015-01" db="EMBL/GenBank/DDBJ databases">
        <title>Evolutionary Origins and Diversification of the Mycorrhizal Mutualists.</title>
        <authorList>
            <consortium name="DOE Joint Genome Institute"/>
            <consortium name="Mycorrhizal Genomics Consortium"/>
            <person name="Kohler A."/>
            <person name="Kuo A."/>
            <person name="Nagy L.G."/>
            <person name="Floudas D."/>
            <person name="Copeland A."/>
            <person name="Barry K.W."/>
            <person name="Cichocki N."/>
            <person name="Veneault-Fourrey C."/>
            <person name="LaButti K."/>
            <person name="Lindquist E.A."/>
            <person name="Lipzen A."/>
            <person name="Lundell T."/>
            <person name="Morin E."/>
            <person name="Murat C."/>
            <person name="Riley R."/>
            <person name="Ohm R."/>
            <person name="Sun H."/>
            <person name="Tunlid A."/>
            <person name="Henrissat B."/>
            <person name="Grigoriev I.V."/>
            <person name="Hibbett D.S."/>
            <person name="Martin F."/>
        </authorList>
    </citation>
    <scope>NUCLEOTIDE SEQUENCE [LARGE SCALE GENOMIC DNA]</scope>
    <source>
        <strain evidence="2">441</strain>
    </source>
</reference>
<evidence type="ECO:0000313" key="1">
    <source>
        <dbReference type="EMBL" id="KIK16762.1"/>
    </source>
</evidence>
<dbReference type="EMBL" id="KN833848">
    <property type="protein sequence ID" value="KIK16762.1"/>
    <property type="molecule type" value="Genomic_DNA"/>
</dbReference>
<name>A0A0C9Z2W5_9AGAM</name>